<dbReference type="Pfam" id="PF00892">
    <property type="entry name" value="EamA"/>
    <property type="match status" value="2"/>
</dbReference>
<gene>
    <name evidence="8" type="ORF">AAT16_13125</name>
    <name evidence="9" type="ORF">SAMN05216235_0881</name>
</gene>
<feature type="transmembrane region" description="Helical" evidence="6">
    <location>
        <begin position="33"/>
        <end position="55"/>
    </location>
</feature>
<feature type="transmembrane region" description="Helical" evidence="6">
    <location>
        <begin position="121"/>
        <end position="142"/>
    </location>
</feature>
<evidence type="ECO:0000256" key="6">
    <source>
        <dbReference type="SAM" id="Phobius"/>
    </source>
</evidence>
<keyword evidence="3 6" id="KW-0812">Transmembrane</keyword>
<reference evidence="10" key="2">
    <citation type="submission" date="2015-04" db="EMBL/GenBank/DDBJ databases">
        <title>Complete genome sequence of Salinicoccus halodurans strain H3B36, isolated from the Qaidam basin of China.</title>
        <authorList>
            <person name="Ma Y."/>
            <person name="Jiang K."/>
            <person name="Xue Y."/>
        </authorList>
    </citation>
    <scope>NUCLEOTIDE SEQUENCE [LARGE SCALE GENOMIC DNA]</scope>
    <source>
        <strain evidence="10">H3B36</strain>
    </source>
</reference>
<keyword evidence="5 6" id="KW-0472">Membrane</keyword>
<dbReference type="Proteomes" id="UP000034029">
    <property type="component" value="Chromosome"/>
</dbReference>
<comment type="subcellular location">
    <subcellularLocation>
        <location evidence="1">Endomembrane system</location>
        <topology evidence="1">Multi-pass membrane protein</topology>
    </subcellularLocation>
</comment>
<sequence length="293" mass="30834">MRTGLAPIMILIAAMLWGTVGTAKTFAPPGVDSISIGAMRLLVGGLVLLIVAGLMGKMTLKGWPLKTVLLAALSMALFQPFFFNAVSLTGVAVGTVTAIGSAPVFSGMIEWVIFKTKPAGIWWVSTLLAVAGCIILMFNSSAVTVDPLGILSALGAGISFAGFTILNSQLVRSHHPIASAAVIFSVSALMLSPFIFIYDSSWLLEFDGLFVALHIGVLATGLAYYLFASGLKNVKSSTAVTLSLAEPLTASLLGVFLVGEILDMWSWAGLIMLLMGIALLVLQSRKRRVSIEV</sequence>
<feature type="transmembrane region" description="Helical" evidence="6">
    <location>
        <begin position="239"/>
        <end position="258"/>
    </location>
</feature>
<dbReference type="EMBL" id="FOTB01000002">
    <property type="protein sequence ID" value="SFK65043.1"/>
    <property type="molecule type" value="Genomic_DNA"/>
</dbReference>
<keyword evidence="4 6" id="KW-1133">Transmembrane helix</keyword>
<evidence type="ECO:0000259" key="7">
    <source>
        <dbReference type="Pfam" id="PF00892"/>
    </source>
</evidence>
<accession>A0A0F7HN71</accession>
<evidence type="ECO:0000313" key="11">
    <source>
        <dbReference type="Proteomes" id="UP000183090"/>
    </source>
</evidence>
<evidence type="ECO:0000313" key="10">
    <source>
        <dbReference type="Proteomes" id="UP000034029"/>
    </source>
</evidence>
<proteinExistence type="inferred from homology"/>
<feature type="transmembrane region" description="Helical" evidence="6">
    <location>
        <begin position="67"/>
        <end position="86"/>
    </location>
</feature>
<dbReference type="GO" id="GO:0016020">
    <property type="term" value="C:membrane"/>
    <property type="evidence" value="ECO:0007669"/>
    <property type="project" value="UniProtKB-SubCell"/>
</dbReference>
<feature type="transmembrane region" description="Helical" evidence="6">
    <location>
        <begin position="209"/>
        <end position="227"/>
    </location>
</feature>
<dbReference type="InterPro" id="IPR000620">
    <property type="entry name" value="EamA_dom"/>
</dbReference>
<evidence type="ECO:0000313" key="9">
    <source>
        <dbReference type="EMBL" id="SFK65043.1"/>
    </source>
</evidence>
<feature type="domain" description="EamA" evidence="7">
    <location>
        <begin position="148"/>
        <end position="281"/>
    </location>
</feature>
<dbReference type="EMBL" id="CP011366">
    <property type="protein sequence ID" value="AKG75043.1"/>
    <property type="molecule type" value="Genomic_DNA"/>
</dbReference>
<dbReference type="Proteomes" id="UP000183090">
    <property type="component" value="Unassembled WGS sequence"/>
</dbReference>
<feature type="transmembrane region" description="Helical" evidence="6">
    <location>
        <begin position="92"/>
        <end position="114"/>
    </location>
</feature>
<feature type="transmembrane region" description="Helical" evidence="6">
    <location>
        <begin position="264"/>
        <end position="282"/>
    </location>
</feature>
<dbReference type="OrthoDB" id="9787117at2"/>
<dbReference type="KEGG" id="shv:AAT16_13125"/>
<evidence type="ECO:0000256" key="4">
    <source>
        <dbReference type="ARBA" id="ARBA00022989"/>
    </source>
</evidence>
<name>A0A0F7HN71_9STAP</name>
<evidence type="ECO:0000256" key="1">
    <source>
        <dbReference type="ARBA" id="ARBA00004127"/>
    </source>
</evidence>
<organism evidence="9 11">
    <name type="scientific">Salinicoccus halodurans</name>
    <dbReference type="NCBI Taxonomy" id="407035"/>
    <lineage>
        <taxon>Bacteria</taxon>
        <taxon>Bacillati</taxon>
        <taxon>Bacillota</taxon>
        <taxon>Bacilli</taxon>
        <taxon>Bacillales</taxon>
        <taxon>Staphylococcaceae</taxon>
        <taxon>Salinicoccus</taxon>
    </lineage>
</organism>
<feature type="transmembrane region" description="Helical" evidence="6">
    <location>
        <begin position="148"/>
        <end position="166"/>
    </location>
</feature>
<dbReference type="PANTHER" id="PTHR32322">
    <property type="entry name" value="INNER MEMBRANE TRANSPORTER"/>
    <property type="match status" value="1"/>
</dbReference>
<reference evidence="8 10" key="1">
    <citation type="journal article" date="2015" name="Int. J. Syst. Evol. Microbiol.">
        <title>Complete genome sequence of Salinicoccus halodurans H3B36, isolated from the Qaidam Basin in China.</title>
        <authorList>
            <person name="Jiang K."/>
            <person name="Xue Y."/>
            <person name="Ma Y."/>
        </authorList>
    </citation>
    <scope>NUCLEOTIDE SEQUENCE [LARGE SCALE GENOMIC DNA]</scope>
    <source>
        <strain evidence="8 10">H3B36</strain>
    </source>
</reference>
<dbReference type="InterPro" id="IPR050638">
    <property type="entry name" value="AA-Vitamin_Transporters"/>
</dbReference>
<dbReference type="Gene3D" id="1.10.3730.20">
    <property type="match status" value="1"/>
</dbReference>
<evidence type="ECO:0000256" key="2">
    <source>
        <dbReference type="ARBA" id="ARBA00007362"/>
    </source>
</evidence>
<evidence type="ECO:0000256" key="5">
    <source>
        <dbReference type="ARBA" id="ARBA00023136"/>
    </source>
</evidence>
<dbReference type="PANTHER" id="PTHR32322:SF2">
    <property type="entry name" value="EAMA DOMAIN-CONTAINING PROTEIN"/>
    <property type="match status" value="1"/>
</dbReference>
<evidence type="ECO:0000313" key="8">
    <source>
        <dbReference type="EMBL" id="AKG75043.1"/>
    </source>
</evidence>
<dbReference type="AlphaFoldDB" id="A0A0F7HN71"/>
<reference evidence="9 11" key="3">
    <citation type="submission" date="2016-10" db="EMBL/GenBank/DDBJ databases">
        <authorList>
            <person name="Varghese N."/>
            <person name="Submissions S."/>
        </authorList>
    </citation>
    <scope>NUCLEOTIDE SEQUENCE [LARGE SCALE GENOMIC DNA]</scope>
    <source>
        <strain evidence="9 11">CGMCC 1.6501</strain>
    </source>
</reference>
<dbReference type="InterPro" id="IPR037185">
    <property type="entry name" value="EmrE-like"/>
</dbReference>
<keyword evidence="10" id="KW-1185">Reference proteome</keyword>
<comment type="similarity">
    <text evidence="2">Belongs to the EamA transporter family.</text>
</comment>
<feature type="transmembrane region" description="Helical" evidence="6">
    <location>
        <begin position="178"/>
        <end position="197"/>
    </location>
</feature>
<dbReference type="SUPFAM" id="SSF103481">
    <property type="entry name" value="Multidrug resistance efflux transporter EmrE"/>
    <property type="match status" value="2"/>
</dbReference>
<evidence type="ECO:0000256" key="3">
    <source>
        <dbReference type="ARBA" id="ARBA00022692"/>
    </source>
</evidence>
<feature type="domain" description="EamA" evidence="7">
    <location>
        <begin position="7"/>
        <end position="137"/>
    </location>
</feature>
<protein>
    <submittedName>
        <fullName evidence="8 9">Transporter</fullName>
    </submittedName>
</protein>